<reference evidence="2" key="1">
    <citation type="submission" date="2021-02" db="EMBL/GenBank/DDBJ databases">
        <authorList>
            <person name="Steward A R."/>
        </authorList>
    </citation>
    <scope>NUCLEOTIDE SEQUENCE</scope>
</reference>
<dbReference type="Proteomes" id="UP000663880">
    <property type="component" value="Unassembled WGS sequence"/>
</dbReference>
<gene>
    <name evidence="2" type="ORF">PMACD_LOCUS633</name>
</gene>
<sequence>MWSYIVAAAQIDPNTGSFRTICESHRPYIQRSRLHAAMQVRRARLNARPARLRHPPPARPLSPVVRLSRPTVRQPRPRQDSPMPRSGPVFRYPSTSRQQLMSRREPRILEIPDSSASLTRPPIRQVTGSYPTLEVTIHFQY</sequence>
<evidence type="ECO:0000313" key="3">
    <source>
        <dbReference type="Proteomes" id="UP000663880"/>
    </source>
</evidence>
<protein>
    <submittedName>
        <fullName evidence="2">Uncharacterized protein</fullName>
    </submittedName>
</protein>
<comment type="caution">
    <text evidence="2">The sequence shown here is derived from an EMBL/GenBank/DDBJ whole genome shotgun (WGS) entry which is preliminary data.</text>
</comment>
<proteinExistence type="predicted"/>
<dbReference type="AlphaFoldDB" id="A0A821LFW2"/>
<feature type="compositionally biased region" description="Basic residues" evidence="1">
    <location>
        <begin position="46"/>
        <end position="56"/>
    </location>
</feature>
<organism evidence="2 3">
    <name type="scientific">Pieris macdunnoughi</name>
    <dbReference type="NCBI Taxonomy" id="345717"/>
    <lineage>
        <taxon>Eukaryota</taxon>
        <taxon>Metazoa</taxon>
        <taxon>Ecdysozoa</taxon>
        <taxon>Arthropoda</taxon>
        <taxon>Hexapoda</taxon>
        <taxon>Insecta</taxon>
        <taxon>Pterygota</taxon>
        <taxon>Neoptera</taxon>
        <taxon>Endopterygota</taxon>
        <taxon>Lepidoptera</taxon>
        <taxon>Glossata</taxon>
        <taxon>Ditrysia</taxon>
        <taxon>Papilionoidea</taxon>
        <taxon>Pieridae</taxon>
        <taxon>Pierinae</taxon>
        <taxon>Pieris</taxon>
    </lineage>
</organism>
<accession>A0A821LFW2</accession>
<dbReference type="EMBL" id="CAJOBZ010000001">
    <property type="protein sequence ID" value="CAF4750269.1"/>
    <property type="molecule type" value="Genomic_DNA"/>
</dbReference>
<evidence type="ECO:0000313" key="2">
    <source>
        <dbReference type="EMBL" id="CAF4750269.1"/>
    </source>
</evidence>
<evidence type="ECO:0000256" key="1">
    <source>
        <dbReference type="SAM" id="MobiDB-lite"/>
    </source>
</evidence>
<name>A0A821LFW2_9NEOP</name>
<keyword evidence="3" id="KW-1185">Reference proteome</keyword>
<feature type="region of interest" description="Disordered" evidence="1">
    <location>
        <begin position="46"/>
        <end position="104"/>
    </location>
</feature>